<dbReference type="Pfam" id="PF07992">
    <property type="entry name" value="Pyr_redox_2"/>
    <property type="match status" value="1"/>
</dbReference>
<feature type="domain" description="FAD/NAD(P)-binding" evidence="15">
    <location>
        <begin position="4"/>
        <end position="322"/>
    </location>
</feature>
<dbReference type="PRINTS" id="PR00411">
    <property type="entry name" value="PNDRDTASEI"/>
</dbReference>
<dbReference type="PROSITE" id="PS00076">
    <property type="entry name" value="PYRIDINE_REDOX_1"/>
    <property type="match status" value="1"/>
</dbReference>
<keyword evidence="5" id="KW-0963">Cytoplasm</keyword>
<evidence type="ECO:0000256" key="2">
    <source>
        <dbReference type="ARBA" id="ARBA00007532"/>
    </source>
</evidence>
<evidence type="ECO:0000313" key="17">
    <source>
        <dbReference type="Proteomes" id="UP001519343"/>
    </source>
</evidence>
<reference evidence="16 17" key="1">
    <citation type="submission" date="2021-03" db="EMBL/GenBank/DDBJ databases">
        <title>Genomic Encyclopedia of Type Strains, Phase IV (KMG-IV): sequencing the most valuable type-strain genomes for metagenomic binning, comparative biology and taxonomic classification.</title>
        <authorList>
            <person name="Goeker M."/>
        </authorList>
    </citation>
    <scope>NUCLEOTIDE SEQUENCE [LARGE SCALE GENOMIC DNA]</scope>
    <source>
        <strain evidence="16 17">DSM 24738</strain>
    </source>
</reference>
<gene>
    <name evidence="16" type="ORF">J2Z37_003718</name>
</gene>
<dbReference type="NCBIfam" id="TIGR01350">
    <property type="entry name" value="lipoamide_DH"/>
    <property type="match status" value="1"/>
</dbReference>
<comment type="catalytic activity">
    <reaction evidence="12 13">
        <text>N(6)-[(R)-dihydrolipoyl]-L-lysyl-[protein] + NAD(+) = N(6)-[(R)-lipoyl]-L-lysyl-[protein] + NADH + H(+)</text>
        <dbReference type="Rhea" id="RHEA:15045"/>
        <dbReference type="Rhea" id="RHEA-COMP:10474"/>
        <dbReference type="Rhea" id="RHEA-COMP:10475"/>
        <dbReference type="ChEBI" id="CHEBI:15378"/>
        <dbReference type="ChEBI" id="CHEBI:57540"/>
        <dbReference type="ChEBI" id="CHEBI:57945"/>
        <dbReference type="ChEBI" id="CHEBI:83099"/>
        <dbReference type="ChEBI" id="CHEBI:83100"/>
        <dbReference type="EC" id="1.8.1.4"/>
    </reaction>
</comment>
<dbReference type="InterPro" id="IPR012999">
    <property type="entry name" value="Pyr_OxRdtase_I_AS"/>
</dbReference>
<protein>
    <recommendedName>
        <fullName evidence="4 13">Dihydrolipoyl dehydrogenase</fullName>
        <ecNumber evidence="3 13">1.8.1.4</ecNumber>
    </recommendedName>
</protein>
<proteinExistence type="inferred from homology"/>
<dbReference type="Proteomes" id="UP001519343">
    <property type="component" value="Unassembled WGS sequence"/>
</dbReference>
<dbReference type="PANTHER" id="PTHR22912:SF217">
    <property type="entry name" value="DIHYDROLIPOYL DEHYDROGENASE"/>
    <property type="match status" value="1"/>
</dbReference>
<dbReference type="RefSeq" id="WP_209811712.1">
    <property type="nucleotide sequence ID" value="NZ_JAGGKT010000012.1"/>
</dbReference>
<dbReference type="PANTHER" id="PTHR22912">
    <property type="entry name" value="DISULFIDE OXIDOREDUCTASE"/>
    <property type="match status" value="1"/>
</dbReference>
<comment type="subcellular location">
    <subcellularLocation>
        <location evidence="1">Cytoplasm</location>
    </subcellularLocation>
</comment>
<dbReference type="SUPFAM" id="SSF55424">
    <property type="entry name" value="FAD/NAD-linked reductases, dimerisation (C-terminal) domain"/>
    <property type="match status" value="1"/>
</dbReference>
<evidence type="ECO:0000259" key="15">
    <source>
        <dbReference type="Pfam" id="PF07992"/>
    </source>
</evidence>
<sequence length="465" mass="49779">MDRFDIAVVGGGPGGYVAALQAAKSGRRVALIEADELGGTCLNRGCVPSKTWLSHAEMLEQIGRAKEWGIEVGEVSFSFEQMVKRKDQIVKGLRNGIASLLKADQVSFYQGYATVDPDGAIIVNGPSGVQQLKAERVILATGSKPIIPPIPGLDQVFVHSSDSIFQIEDVPKSLAIIGGGVIGVEFACIFALLNVEVTVIELAERIIPTEDSDASVALLQALKKKGIRVLTDHQVMSLAQNHEHKIVVVKTPKGEMEELAVDQVVVSVGRKANLGGLERLGVEMDGAFIRVNERMETSLPHIYAVGDVIGGRMLAHVAIAEGIVAAKNASGAEEIVNYRAVPRCIYTFPQVASVGYSEKEAEQLGYRVKKMSFPLRNNAIAIAAGQTEGFIKVMADERYGEILGVVMVGPHATEMISEASAFISLEGTVEELAKMMHPHPTLSEGLFEVAAALTGEGIHLRVPGR</sequence>
<dbReference type="PRINTS" id="PR00368">
    <property type="entry name" value="FADPNR"/>
</dbReference>
<organism evidence="16 17">
    <name type="scientific">Ammoniphilus resinae</name>
    <dbReference type="NCBI Taxonomy" id="861532"/>
    <lineage>
        <taxon>Bacteria</taxon>
        <taxon>Bacillati</taxon>
        <taxon>Bacillota</taxon>
        <taxon>Bacilli</taxon>
        <taxon>Bacillales</taxon>
        <taxon>Paenibacillaceae</taxon>
        <taxon>Aneurinibacillus group</taxon>
        <taxon>Ammoniphilus</taxon>
    </lineage>
</organism>
<evidence type="ECO:0000256" key="6">
    <source>
        <dbReference type="ARBA" id="ARBA00022630"/>
    </source>
</evidence>
<dbReference type="EMBL" id="JAGGKT010000012">
    <property type="protein sequence ID" value="MBP1933705.1"/>
    <property type="molecule type" value="Genomic_DNA"/>
</dbReference>
<dbReference type="InterPro" id="IPR050151">
    <property type="entry name" value="Class-I_Pyr_Nuc-Dis_Oxidored"/>
</dbReference>
<evidence type="ECO:0000256" key="5">
    <source>
        <dbReference type="ARBA" id="ARBA00022490"/>
    </source>
</evidence>
<dbReference type="Gene3D" id="3.30.390.30">
    <property type="match status" value="1"/>
</dbReference>
<dbReference type="InterPro" id="IPR036188">
    <property type="entry name" value="FAD/NAD-bd_sf"/>
</dbReference>
<keyword evidence="17" id="KW-1185">Reference proteome</keyword>
<dbReference type="InterPro" id="IPR023753">
    <property type="entry name" value="FAD/NAD-binding_dom"/>
</dbReference>
<comment type="similarity">
    <text evidence="2 13">Belongs to the class-I pyridine nucleotide-disulfide oxidoreductase family.</text>
</comment>
<dbReference type="InterPro" id="IPR016156">
    <property type="entry name" value="FAD/NAD-linked_Rdtase_dimer_sf"/>
</dbReference>
<evidence type="ECO:0000256" key="8">
    <source>
        <dbReference type="ARBA" id="ARBA00023002"/>
    </source>
</evidence>
<feature type="domain" description="Pyridine nucleotide-disulphide oxidoreductase dimerisation" evidence="14">
    <location>
        <begin position="341"/>
        <end position="446"/>
    </location>
</feature>
<dbReference type="EC" id="1.8.1.4" evidence="3 13"/>
<evidence type="ECO:0000256" key="12">
    <source>
        <dbReference type="ARBA" id="ARBA00049187"/>
    </source>
</evidence>
<dbReference type="InterPro" id="IPR004099">
    <property type="entry name" value="Pyr_nucl-diS_OxRdtase_dimer"/>
</dbReference>
<accession>A0ABS4GTW6</accession>
<keyword evidence="8 13" id="KW-0560">Oxidoreductase</keyword>
<dbReference type="InterPro" id="IPR001100">
    <property type="entry name" value="Pyr_nuc-diS_OxRdtase"/>
</dbReference>
<keyword evidence="7 13" id="KW-0274">FAD</keyword>
<evidence type="ECO:0000256" key="9">
    <source>
        <dbReference type="ARBA" id="ARBA00023027"/>
    </source>
</evidence>
<evidence type="ECO:0000256" key="11">
    <source>
        <dbReference type="ARBA" id="ARBA00023284"/>
    </source>
</evidence>
<evidence type="ECO:0000256" key="1">
    <source>
        <dbReference type="ARBA" id="ARBA00004496"/>
    </source>
</evidence>
<keyword evidence="11 13" id="KW-0676">Redox-active center</keyword>
<evidence type="ECO:0000313" key="16">
    <source>
        <dbReference type="EMBL" id="MBP1933705.1"/>
    </source>
</evidence>
<keyword evidence="6 13" id="KW-0285">Flavoprotein</keyword>
<dbReference type="InterPro" id="IPR006258">
    <property type="entry name" value="Lipoamide_DH"/>
</dbReference>
<evidence type="ECO:0000256" key="10">
    <source>
        <dbReference type="ARBA" id="ARBA00023157"/>
    </source>
</evidence>
<evidence type="ECO:0000256" key="4">
    <source>
        <dbReference type="ARBA" id="ARBA00016961"/>
    </source>
</evidence>
<evidence type="ECO:0000259" key="14">
    <source>
        <dbReference type="Pfam" id="PF02852"/>
    </source>
</evidence>
<keyword evidence="10" id="KW-1015">Disulfide bond</keyword>
<comment type="caution">
    <text evidence="16">The sequence shown here is derived from an EMBL/GenBank/DDBJ whole genome shotgun (WGS) entry which is preliminary data.</text>
</comment>
<evidence type="ECO:0000256" key="3">
    <source>
        <dbReference type="ARBA" id="ARBA00012608"/>
    </source>
</evidence>
<dbReference type="Pfam" id="PF02852">
    <property type="entry name" value="Pyr_redox_dim"/>
    <property type="match status" value="1"/>
</dbReference>
<dbReference type="GO" id="GO:0004148">
    <property type="term" value="F:dihydrolipoyl dehydrogenase (NADH) activity"/>
    <property type="evidence" value="ECO:0007669"/>
    <property type="project" value="UniProtKB-EC"/>
</dbReference>
<evidence type="ECO:0000256" key="7">
    <source>
        <dbReference type="ARBA" id="ARBA00022827"/>
    </source>
</evidence>
<comment type="cofactor">
    <cofactor evidence="13">
        <name>FAD</name>
        <dbReference type="ChEBI" id="CHEBI:57692"/>
    </cofactor>
    <text evidence="13">Binds 1 FAD per subunit.</text>
</comment>
<comment type="miscellaneous">
    <text evidence="13">The active site is a redox-active disulfide bond.</text>
</comment>
<name>A0ABS4GTW6_9BACL</name>
<dbReference type="Gene3D" id="3.50.50.60">
    <property type="entry name" value="FAD/NAD(P)-binding domain"/>
    <property type="match status" value="2"/>
</dbReference>
<evidence type="ECO:0000256" key="13">
    <source>
        <dbReference type="RuleBase" id="RU003692"/>
    </source>
</evidence>
<keyword evidence="9 13" id="KW-0520">NAD</keyword>
<dbReference type="PIRSF" id="PIRSF000350">
    <property type="entry name" value="Mercury_reductase_MerA"/>
    <property type="match status" value="1"/>
</dbReference>
<dbReference type="SUPFAM" id="SSF51905">
    <property type="entry name" value="FAD/NAD(P)-binding domain"/>
    <property type="match status" value="1"/>
</dbReference>